<reference evidence="2" key="1">
    <citation type="submission" date="2022-01" db="EMBL/GenBank/DDBJ databases">
        <authorList>
            <person name="King R."/>
        </authorList>
    </citation>
    <scope>NUCLEOTIDE SEQUENCE</scope>
</reference>
<name>A0A9P0GE86_9CUCU</name>
<accession>A0A9P0GE86</accession>
<feature type="compositionally biased region" description="Basic and acidic residues" evidence="1">
    <location>
        <begin position="52"/>
        <end position="117"/>
    </location>
</feature>
<dbReference type="Proteomes" id="UP001153636">
    <property type="component" value="Chromosome 6"/>
</dbReference>
<evidence type="ECO:0000313" key="2">
    <source>
        <dbReference type="EMBL" id="CAH1112550.1"/>
    </source>
</evidence>
<sequence>MDIETEPGNENDTSREQMKTSNDKTTPEKPKETHNHKNTKSKRSSRSRTPQKKLEDPKVLHMTLKRMDEELNGKKVKEEKMESRNGESQKIENGEKLEDTEQVEDKEQVENGEKVGKEEKVVKGETFIKGEKVVKGDQVVKGEKVGKEEKVVKGETFIKGEKVVKGDQVVKGKKVENGEKSPKVDLTKETENGEPAKIETVRESTSEAENDLEKPIDNGFNGFKEVISTEPEKPGKQDSKETVEMDPLVISDEIDAELQFLEENSDKDSGKGSPLMTRCATRRSYTRNIPTPKTPKLPDQETDSEKNSTVDQSEEICNLPNDIPIPKTDNPNDTKDSLDTENASIKVEVGSDSTRLDFSEINNSTEHDLSYLNSLRDRGLSSRRPIRGSEDYRKRVLKNTYNKSDLNILYDEVSTGVKRKNRSMTPEDSKKIRIDSPGYRTFFTSPFASIKNKFKTDVQSSTPELLGYKDDRSHLHFNDNLDLAKIEEAGDEEKKSWCSLM</sequence>
<evidence type="ECO:0000313" key="3">
    <source>
        <dbReference type="Proteomes" id="UP001153636"/>
    </source>
</evidence>
<feature type="compositionally biased region" description="Basic and acidic residues" evidence="1">
    <location>
        <begin position="230"/>
        <end position="243"/>
    </location>
</feature>
<feature type="compositionally biased region" description="Basic residues" evidence="1">
    <location>
        <begin position="36"/>
        <end position="51"/>
    </location>
</feature>
<dbReference type="AlphaFoldDB" id="A0A9P0GE86"/>
<feature type="compositionally biased region" description="Basic and acidic residues" evidence="1">
    <location>
        <begin position="296"/>
        <end position="308"/>
    </location>
</feature>
<feature type="region of interest" description="Disordered" evidence="1">
    <location>
        <begin position="1"/>
        <end position="117"/>
    </location>
</feature>
<evidence type="ECO:0000256" key="1">
    <source>
        <dbReference type="SAM" id="MobiDB-lite"/>
    </source>
</evidence>
<proteinExistence type="predicted"/>
<dbReference type="OrthoDB" id="6778555at2759"/>
<gene>
    <name evidence="2" type="ORF">PSYICH_LOCUS12032</name>
</gene>
<organism evidence="2 3">
    <name type="scientific">Psylliodes chrysocephalus</name>
    <dbReference type="NCBI Taxonomy" id="3402493"/>
    <lineage>
        <taxon>Eukaryota</taxon>
        <taxon>Metazoa</taxon>
        <taxon>Ecdysozoa</taxon>
        <taxon>Arthropoda</taxon>
        <taxon>Hexapoda</taxon>
        <taxon>Insecta</taxon>
        <taxon>Pterygota</taxon>
        <taxon>Neoptera</taxon>
        <taxon>Endopterygota</taxon>
        <taxon>Coleoptera</taxon>
        <taxon>Polyphaga</taxon>
        <taxon>Cucujiformia</taxon>
        <taxon>Chrysomeloidea</taxon>
        <taxon>Chrysomelidae</taxon>
        <taxon>Galerucinae</taxon>
        <taxon>Alticini</taxon>
        <taxon>Psylliodes</taxon>
    </lineage>
</organism>
<feature type="region of interest" description="Disordered" evidence="1">
    <location>
        <begin position="174"/>
        <end position="342"/>
    </location>
</feature>
<protein>
    <submittedName>
        <fullName evidence="2">Uncharacterized protein</fullName>
    </submittedName>
</protein>
<keyword evidence="3" id="KW-1185">Reference proteome</keyword>
<dbReference type="EMBL" id="OV651818">
    <property type="protein sequence ID" value="CAH1112550.1"/>
    <property type="molecule type" value="Genomic_DNA"/>
</dbReference>
<feature type="compositionally biased region" description="Basic and acidic residues" evidence="1">
    <location>
        <begin position="174"/>
        <end position="216"/>
    </location>
</feature>
<feature type="compositionally biased region" description="Basic and acidic residues" evidence="1">
    <location>
        <begin position="12"/>
        <end position="35"/>
    </location>
</feature>